<sequence>MNRGGFAPRGRNDSGGGFAPRGRNGSAGGFESSSGFAPSGRNNYGGRFEPSGGFEPRGRNDSGGGFERSGGFAPRGRNGSAGGFESSSGFQHGGGYAPRGRFEPSGGFAPRQRGSNFNASGNNFASRSQQQQAPVEPAGNVVPFSQCLNANIDVASDNLLINSYALTLPNVPVYQYELKFFADYGREDKAIEDLSETLTKSVLASNRRACVTQLYDNLLNQHVAFFESNKYKGKSFHHVYAYDRSSIFFCSLIMPSRDESNPFVIDITKMTANMFGHLRKPKRVYATLKQGHYLNPHEPFDAEMMSTFLEVLFSQHQHDGYNQYVKFGSKIYDLNTKHEIGNGCELKDGHQKSVRVHENAAEIQIDAKISPFHQALSLYDYIEKRWGFGEQHDFCTGLVNSQLQELKGLFVKTIHKQNVEIFRIHGITKVGADKLTFDNREGGKTSVADYFARLYGQISYPKYPCAIKKVGPKEMHYPLECLEVHNGQKFPKDIMNGTQEQQMIKNAQRLPLDLMEEIKLQKQQASVHDHDQYVFSTGVKVAEHMNSVTAEILSAPLITYKNENMPKQVVDAVWDIKDVEFVKPATINALAILYNNVPQAVVRLSVKRILDQAKRLGMTIVNHDFLELHNTQLTFEFLEKTILDYRDNYGVDFVLAIAGGSEFHNILKATEVSTKVATQQVEPRTISNPKLGGVTIGNILQKMNPKNGGYNQYFQQAAPSQVNGDRIDVFQSFLQTTMVMGLYMSHPSPGSNEELPSVCGYSFSTNKRGNVARGGFVFTKARQSILSAADLRKPFEDATKLYFQENKCYPERVLVYRFGTSDGEIIKIQGDECQAMLECLTAGMNGELPKLTVIVVRRQHNTRIFKQKNAINPRDRPPAQNVTPGSCVAGATPVDFVMVPHRALQGTAKPTIFSTIFPTADENDLSQNFLENITHAFCYMHEIVDSPISVPHTLRSAEQMANRGTKLWHSKSYQFPPLSPEELLSHATNALNPLINTRYWA</sequence>
<proteinExistence type="predicted"/>
<name>A0AC34F3Q1_9BILA</name>
<evidence type="ECO:0000313" key="1">
    <source>
        <dbReference type="Proteomes" id="UP000887579"/>
    </source>
</evidence>
<evidence type="ECO:0000313" key="2">
    <source>
        <dbReference type="WBParaSite" id="ES5_v2.g11624.t1"/>
    </source>
</evidence>
<dbReference type="WBParaSite" id="ES5_v2.g11624.t1">
    <property type="protein sequence ID" value="ES5_v2.g11624.t1"/>
    <property type="gene ID" value="ES5_v2.g11624"/>
</dbReference>
<organism evidence="1 2">
    <name type="scientific">Panagrolaimus sp. ES5</name>
    <dbReference type="NCBI Taxonomy" id="591445"/>
    <lineage>
        <taxon>Eukaryota</taxon>
        <taxon>Metazoa</taxon>
        <taxon>Ecdysozoa</taxon>
        <taxon>Nematoda</taxon>
        <taxon>Chromadorea</taxon>
        <taxon>Rhabditida</taxon>
        <taxon>Tylenchina</taxon>
        <taxon>Panagrolaimomorpha</taxon>
        <taxon>Panagrolaimoidea</taxon>
        <taxon>Panagrolaimidae</taxon>
        <taxon>Panagrolaimus</taxon>
    </lineage>
</organism>
<dbReference type="Proteomes" id="UP000887579">
    <property type="component" value="Unplaced"/>
</dbReference>
<reference evidence="2" key="1">
    <citation type="submission" date="2022-11" db="UniProtKB">
        <authorList>
            <consortium name="WormBaseParasite"/>
        </authorList>
    </citation>
    <scope>IDENTIFICATION</scope>
</reference>
<protein>
    <submittedName>
        <fullName evidence="2">Argonaute 1</fullName>
    </submittedName>
</protein>
<accession>A0AC34F3Q1</accession>